<dbReference type="InterPro" id="IPR023631">
    <property type="entry name" value="Amidase_dom"/>
</dbReference>
<dbReference type="InterPro" id="IPR000120">
    <property type="entry name" value="Amidase"/>
</dbReference>
<name>A0AA38S0L5_9PEZI</name>
<feature type="domain" description="Amidase" evidence="2">
    <location>
        <begin position="91"/>
        <end position="196"/>
    </location>
</feature>
<evidence type="ECO:0000259" key="2">
    <source>
        <dbReference type="Pfam" id="PF01425"/>
    </source>
</evidence>
<dbReference type="EMBL" id="JANBVO010000012">
    <property type="protein sequence ID" value="KAJ9148449.1"/>
    <property type="molecule type" value="Genomic_DNA"/>
</dbReference>
<evidence type="ECO:0000256" key="1">
    <source>
        <dbReference type="SAM" id="MobiDB-lite"/>
    </source>
</evidence>
<evidence type="ECO:0000313" key="3">
    <source>
        <dbReference type="EMBL" id="KAJ9148449.1"/>
    </source>
</evidence>
<dbReference type="PANTHER" id="PTHR11895">
    <property type="entry name" value="TRANSAMIDASE"/>
    <property type="match status" value="1"/>
</dbReference>
<feature type="region of interest" description="Disordered" evidence="1">
    <location>
        <begin position="59"/>
        <end position="80"/>
    </location>
</feature>
<dbReference type="AlphaFoldDB" id="A0AA38S0L5"/>
<organism evidence="3 4">
    <name type="scientific">Pleurostoma richardsiae</name>
    <dbReference type="NCBI Taxonomy" id="41990"/>
    <lineage>
        <taxon>Eukaryota</taxon>
        <taxon>Fungi</taxon>
        <taxon>Dikarya</taxon>
        <taxon>Ascomycota</taxon>
        <taxon>Pezizomycotina</taxon>
        <taxon>Sordariomycetes</taxon>
        <taxon>Sordariomycetidae</taxon>
        <taxon>Calosphaeriales</taxon>
        <taxon>Pleurostomataceae</taxon>
        <taxon>Pleurostoma</taxon>
    </lineage>
</organism>
<keyword evidence="4" id="KW-1185">Reference proteome</keyword>
<gene>
    <name evidence="3" type="ORF">NKR23_g4938</name>
</gene>
<dbReference type="GO" id="GO:0003824">
    <property type="term" value="F:catalytic activity"/>
    <property type="evidence" value="ECO:0007669"/>
    <property type="project" value="InterPro"/>
</dbReference>
<accession>A0AA38S0L5</accession>
<dbReference type="Proteomes" id="UP001174694">
    <property type="component" value="Unassembled WGS sequence"/>
</dbReference>
<feature type="compositionally biased region" description="Basic and acidic residues" evidence="1">
    <location>
        <begin position="59"/>
        <end position="69"/>
    </location>
</feature>
<comment type="caution">
    <text evidence="3">The sequence shown here is derived from an EMBL/GenBank/DDBJ whole genome shotgun (WGS) entry which is preliminary data.</text>
</comment>
<sequence length="566" mass="59694">MAAVAGPVPKPTAETLRGIADSFGFKMEPKDEAAYLKLLQDDSAIIDYVAGLTEYRDSRLDPGTEERKYAQPPASENPLNAWSHRTEIKPTGTGPLSGKTVAVKDNICVAGLPLTGGTQPYHLSKDKPYPISDIDAPVIARVLEAGGTIAGTSTCENYCMSAMSFTSATGPVDNPWLKGYECGGSSSGSGALVGIKCIRKWKEKKGEKVEDDGLGEGADFALGGDQGGSIRLPSAYSGIYGLKPTHGLVPYTGIAALHPMIDHCGPMAGSVRDVALLLSVIAGYDGIDPRMTPQTPLRSQVPAYADLLDSAIAARTSAGDWTPTTAARGMRIGLIKEAWEVPNLSAEVASAVSRAGERFRELGGTVDVINIPLHRDGAAIWTAATHAHMADTFLANEAPTLLSHPLPGLAPPSPDQKWYDTMTAANPAVVSVLLHGAHLRSPGRFPAAARAKAVMHVHQLRAAYDAALEKYDVLITPVNPTVGWRHPAGGEGVLEKLEMALGNTKNTMPFNATGHPGLVIPVGWGKVEDGEGRLPVGMQMIGKRFGEEKLLLAAAAWEVGGLGWDN</sequence>
<dbReference type="InterPro" id="IPR036928">
    <property type="entry name" value="AS_sf"/>
</dbReference>
<dbReference type="PANTHER" id="PTHR11895:SF171">
    <property type="entry name" value="AMIDASE DOMAIN-CONTAINING PROTEIN"/>
    <property type="match status" value="1"/>
</dbReference>
<protein>
    <submittedName>
        <fullName evidence="3">Amidase</fullName>
    </submittedName>
</protein>
<reference evidence="3" key="1">
    <citation type="submission" date="2022-07" db="EMBL/GenBank/DDBJ databases">
        <title>Fungi with potential for degradation of polypropylene.</title>
        <authorList>
            <person name="Gostincar C."/>
        </authorList>
    </citation>
    <scope>NUCLEOTIDE SEQUENCE</scope>
    <source>
        <strain evidence="3">EXF-13308</strain>
    </source>
</reference>
<dbReference type="Pfam" id="PF01425">
    <property type="entry name" value="Amidase"/>
    <property type="match status" value="2"/>
</dbReference>
<proteinExistence type="predicted"/>
<dbReference type="Gene3D" id="3.90.1300.10">
    <property type="entry name" value="Amidase signature (AS) domain"/>
    <property type="match status" value="1"/>
</dbReference>
<feature type="domain" description="Amidase" evidence="2">
    <location>
        <begin position="217"/>
        <end position="551"/>
    </location>
</feature>
<evidence type="ECO:0000313" key="4">
    <source>
        <dbReference type="Proteomes" id="UP001174694"/>
    </source>
</evidence>
<dbReference type="SUPFAM" id="SSF75304">
    <property type="entry name" value="Amidase signature (AS) enzymes"/>
    <property type="match status" value="1"/>
</dbReference>